<keyword evidence="5 11" id="KW-0479">Metal-binding</keyword>
<dbReference type="EMBL" id="JAATIP010000053">
    <property type="protein sequence ID" value="KAF4383120.1"/>
    <property type="molecule type" value="Genomic_DNA"/>
</dbReference>
<feature type="transmembrane region" description="Helical" evidence="13">
    <location>
        <begin position="20"/>
        <end position="41"/>
    </location>
</feature>
<dbReference type="Pfam" id="PF00067">
    <property type="entry name" value="p450"/>
    <property type="match status" value="1"/>
</dbReference>
<evidence type="ECO:0000313" key="17">
    <source>
        <dbReference type="Proteomes" id="UP000583929"/>
    </source>
</evidence>
<dbReference type="InterPro" id="IPR001128">
    <property type="entry name" value="Cyt_P450"/>
</dbReference>
<evidence type="ECO:0000256" key="4">
    <source>
        <dbReference type="ARBA" id="ARBA00022692"/>
    </source>
</evidence>
<keyword evidence="9 12" id="KW-0503">Monooxygenase</keyword>
<evidence type="ECO:0000256" key="8">
    <source>
        <dbReference type="ARBA" id="ARBA00023004"/>
    </source>
</evidence>
<dbReference type="InterPro" id="IPR036396">
    <property type="entry name" value="Cyt_P450_sf"/>
</dbReference>
<reference evidence="16 17" key="1">
    <citation type="journal article" date="2020" name="bioRxiv">
        <title>Sequence and annotation of 42 cannabis genomes reveals extensive copy number variation in cannabinoid synthesis and pathogen resistance genes.</title>
        <authorList>
            <person name="Mckernan K.J."/>
            <person name="Helbert Y."/>
            <person name="Kane L.T."/>
            <person name="Ebling H."/>
            <person name="Zhang L."/>
            <person name="Liu B."/>
            <person name="Eaton Z."/>
            <person name="Mclaughlin S."/>
            <person name="Kingan S."/>
            <person name="Baybayan P."/>
            <person name="Concepcion G."/>
            <person name="Jordan M."/>
            <person name="Riva A."/>
            <person name="Barbazuk W."/>
            <person name="Harkins T."/>
        </authorList>
    </citation>
    <scope>NUCLEOTIDE SEQUENCE [LARGE SCALE GENOMIC DNA]</scope>
    <source>
        <strain evidence="16 17">cv. Jamaican Lion 4</strain>
        <strain evidence="14">Father</strain>
        <strain evidence="15">Mother</strain>
        <tissue evidence="15">Leaf</tissue>
    </source>
</reference>
<evidence type="ECO:0000256" key="3">
    <source>
        <dbReference type="ARBA" id="ARBA00022617"/>
    </source>
</evidence>
<dbReference type="Proteomes" id="UP000525078">
    <property type="component" value="Unassembled WGS sequence"/>
</dbReference>
<evidence type="ECO:0000313" key="14">
    <source>
        <dbReference type="EMBL" id="KAF4367535.1"/>
    </source>
</evidence>
<evidence type="ECO:0000256" key="9">
    <source>
        <dbReference type="ARBA" id="ARBA00023033"/>
    </source>
</evidence>
<comment type="subcellular location">
    <subcellularLocation>
        <location evidence="1">Membrane</location>
        <topology evidence="1">Single-pass membrane protein</topology>
    </subcellularLocation>
</comment>
<sequence>MSKPNSSKPLSQKMDLNLHSHSHLLAIPGLGLLLLLTLYLWRKSMKIPTTNLAPELSGALPLIGHLHKINSQKPIFRTLAEFADKYGPIFRFRLGVHPILVISNYEAVKECFTTNDQTFASRPRSAHGTILGYNYAAFGFAPYGPYWRTIKKLVMVELLSSRRLEKLKHVQKTEVQTLIKDLYGCCDLTTKVGVVISDWIERFTLNIITEITASKRYFESGRGIYDDGEAQRIGKLIKEFMYISGVPVVSDLIPVPKWIDIQGRLKSMKRIGKEVDDLIGSWVEEHIKKNDDIKSLSGEESNENKKDFIDVMLSVVEENSGFGYSRETIIKATVSTLIIAGSDTTSLSLVWTLALLVNNRQVLKHAQEEIDRIVGKERWVEDYDIKNLVYLQAIVKETLRLYPPGPLSVPHEAWEDCTVCGYSVPKGTRLFVNVWKLHRDPTLWSDPDSFLPERFLTSHVGVEGSGHHFEFIPFGSGRRACPGMTFALQVTHLTLARLLQGFEWSTPKEALVDMVEGLGITLPRVNPLEVLLSPRLNSEMLPNYV</sequence>
<comment type="caution">
    <text evidence="15">The sequence shown here is derived from an EMBL/GenBank/DDBJ whole genome shotgun (WGS) entry which is preliminary data.</text>
</comment>
<evidence type="ECO:0000256" key="1">
    <source>
        <dbReference type="ARBA" id="ARBA00004167"/>
    </source>
</evidence>
<comment type="similarity">
    <text evidence="2 12">Belongs to the cytochrome P450 family.</text>
</comment>
<evidence type="ECO:0000256" key="2">
    <source>
        <dbReference type="ARBA" id="ARBA00010617"/>
    </source>
</evidence>
<dbReference type="PANTHER" id="PTHR47947">
    <property type="entry name" value="CYTOCHROME P450 82C3-RELATED"/>
    <property type="match status" value="1"/>
</dbReference>
<dbReference type="GO" id="GO:0016020">
    <property type="term" value="C:membrane"/>
    <property type="evidence" value="ECO:0007669"/>
    <property type="project" value="UniProtKB-SubCell"/>
</dbReference>
<evidence type="ECO:0000256" key="11">
    <source>
        <dbReference type="PIRSR" id="PIRSR602401-1"/>
    </source>
</evidence>
<protein>
    <recommendedName>
        <fullName evidence="18">Cytochrome P450</fullName>
    </recommendedName>
</protein>
<dbReference type="PRINTS" id="PR00463">
    <property type="entry name" value="EP450I"/>
</dbReference>
<dbReference type="InterPro" id="IPR017972">
    <property type="entry name" value="Cyt_P450_CS"/>
</dbReference>
<dbReference type="AlphaFoldDB" id="A0A7J6GLC5"/>
<evidence type="ECO:0000256" key="5">
    <source>
        <dbReference type="ARBA" id="ARBA00022723"/>
    </source>
</evidence>
<name>A0A7J6GLC5_CANSA</name>
<dbReference type="GO" id="GO:0005506">
    <property type="term" value="F:iron ion binding"/>
    <property type="evidence" value="ECO:0007669"/>
    <property type="project" value="InterPro"/>
</dbReference>
<dbReference type="PRINTS" id="PR00385">
    <property type="entry name" value="P450"/>
</dbReference>
<gene>
    <name evidence="15" type="ORF">F8388_009151</name>
    <name evidence="14" type="ORF">G4B88_003739</name>
</gene>
<dbReference type="Gene3D" id="1.10.630.10">
    <property type="entry name" value="Cytochrome P450"/>
    <property type="match status" value="1"/>
</dbReference>
<keyword evidence="4 13" id="KW-0812">Transmembrane</keyword>
<keyword evidence="17" id="KW-1185">Reference proteome</keyword>
<proteinExistence type="inferred from homology"/>
<evidence type="ECO:0000256" key="7">
    <source>
        <dbReference type="ARBA" id="ARBA00023002"/>
    </source>
</evidence>
<keyword evidence="7 12" id="KW-0560">Oxidoreductase</keyword>
<dbReference type="InterPro" id="IPR050651">
    <property type="entry name" value="Plant_Cytochrome_P450_Monoox"/>
</dbReference>
<accession>A0A7J6GLC5</accession>
<dbReference type="EMBL" id="JAATIQ010000246">
    <property type="protein sequence ID" value="KAF4367535.1"/>
    <property type="molecule type" value="Genomic_DNA"/>
</dbReference>
<dbReference type="PROSITE" id="PS00086">
    <property type="entry name" value="CYTOCHROME_P450"/>
    <property type="match status" value="1"/>
</dbReference>
<evidence type="ECO:0000256" key="13">
    <source>
        <dbReference type="SAM" id="Phobius"/>
    </source>
</evidence>
<evidence type="ECO:0000313" key="15">
    <source>
        <dbReference type="EMBL" id="KAF4383120.1"/>
    </source>
</evidence>
<dbReference type="GO" id="GO:0004497">
    <property type="term" value="F:monooxygenase activity"/>
    <property type="evidence" value="ECO:0007669"/>
    <property type="project" value="UniProtKB-KW"/>
</dbReference>
<evidence type="ECO:0000256" key="6">
    <source>
        <dbReference type="ARBA" id="ARBA00022989"/>
    </source>
</evidence>
<evidence type="ECO:0000256" key="12">
    <source>
        <dbReference type="RuleBase" id="RU000461"/>
    </source>
</evidence>
<comment type="cofactor">
    <cofactor evidence="11">
        <name>heme</name>
        <dbReference type="ChEBI" id="CHEBI:30413"/>
    </cofactor>
</comment>
<keyword evidence="8 11" id="KW-0408">Iron</keyword>
<dbReference type="SUPFAM" id="SSF48264">
    <property type="entry name" value="Cytochrome P450"/>
    <property type="match status" value="1"/>
</dbReference>
<evidence type="ECO:0000313" key="16">
    <source>
        <dbReference type="Proteomes" id="UP000525078"/>
    </source>
</evidence>
<dbReference type="GO" id="GO:0016705">
    <property type="term" value="F:oxidoreductase activity, acting on paired donors, with incorporation or reduction of molecular oxygen"/>
    <property type="evidence" value="ECO:0007669"/>
    <property type="project" value="InterPro"/>
</dbReference>
<evidence type="ECO:0000256" key="10">
    <source>
        <dbReference type="ARBA" id="ARBA00023136"/>
    </source>
</evidence>
<organism evidence="15 16">
    <name type="scientific">Cannabis sativa</name>
    <name type="common">Hemp</name>
    <name type="synonym">Marijuana</name>
    <dbReference type="NCBI Taxonomy" id="3483"/>
    <lineage>
        <taxon>Eukaryota</taxon>
        <taxon>Viridiplantae</taxon>
        <taxon>Streptophyta</taxon>
        <taxon>Embryophyta</taxon>
        <taxon>Tracheophyta</taxon>
        <taxon>Spermatophyta</taxon>
        <taxon>Magnoliopsida</taxon>
        <taxon>eudicotyledons</taxon>
        <taxon>Gunneridae</taxon>
        <taxon>Pentapetalae</taxon>
        <taxon>rosids</taxon>
        <taxon>fabids</taxon>
        <taxon>Rosales</taxon>
        <taxon>Cannabaceae</taxon>
        <taxon>Cannabis</taxon>
    </lineage>
</organism>
<keyword evidence="3 11" id="KW-0349">Heme</keyword>
<dbReference type="FunFam" id="1.10.630.10:FF:000026">
    <property type="entry name" value="Cytochrome P450 82C4"/>
    <property type="match status" value="1"/>
</dbReference>
<keyword evidence="6 13" id="KW-1133">Transmembrane helix</keyword>
<dbReference type="InterPro" id="IPR002401">
    <property type="entry name" value="Cyt_P450_E_grp-I"/>
</dbReference>
<keyword evidence="10 13" id="KW-0472">Membrane</keyword>
<dbReference type="GO" id="GO:0020037">
    <property type="term" value="F:heme binding"/>
    <property type="evidence" value="ECO:0007669"/>
    <property type="project" value="InterPro"/>
</dbReference>
<dbReference type="PANTHER" id="PTHR47947:SF1">
    <property type="entry name" value="CYTOCHROME P450 82E3"/>
    <property type="match status" value="1"/>
</dbReference>
<evidence type="ECO:0008006" key="18">
    <source>
        <dbReference type="Google" id="ProtNLM"/>
    </source>
</evidence>
<dbReference type="CDD" id="cd20654">
    <property type="entry name" value="CYP82"/>
    <property type="match status" value="1"/>
</dbReference>
<feature type="binding site" description="axial binding residue" evidence="11">
    <location>
        <position position="481"/>
    </location>
    <ligand>
        <name>heme</name>
        <dbReference type="ChEBI" id="CHEBI:30413"/>
    </ligand>
    <ligandPart>
        <name>Fe</name>
        <dbReference type="ChEBI" id="CHEBI:18248"/>
    </ligandPart>
</feature>
<dbReference type="Proteomes" id="UP000583929">
    <property type="component" value="Unassembled WGS sequence"/>
</dbReference>